<dbReference type="PANTHER" id="PTHR43033">
    <property type="entry name" value="TRNA(ILE)-LYSIDINE SYNTHASE-RELATED"/>
    <property type="match status" value="1"/>
</dbReference>
<evidence type="ECO:0000259" key="7">
    <source>
        <dbReference type="Pfam" id="PF01171"/>
    </source>
</evidence>
<evidence type="ECO:0000313" key="8">
    <source>
        <dbReference type="EMBL" id="CCI81262.1"/>
    </source>
</evidence>
<keyword evidence="9" id="KW-1185">Reference proteome</keyword>
<sequence length="432" mass="51080">MKKLADFFAKNDLAINQKKFLIATSAGPDSMALLDMMRKLVPQPELQIVVGHVDHNLRRDSYLENELLDRYCQKYNLRIYHKKWAKDLQPQVGIEAAARKFRYDFFKEIIASEQIDYLLTAHHGDDLIENILLKFVRSGRVQEMNSLIQIGKFGQASVLRPLLYWSKQELEQYDEKNKIDFIQDQTNFEDDVLRNRIRHHIVPLLKKENSGLVKNAMRFLESEDELENDQSSLFSSIKAPSYFLDSITGNMADLSGLSLEQKRRYFEWLILNKWHQQVHFSEIDENIWQKDGFSIFFYRHRFFITKNKFADSPMQPIQLDKEFLFRGKKYLVSLKEKVPQMQTVGFFYNEPNLQLKAGSVIAGEKLELANDKQAKSKKKFAEVGIPKQLRNRCLAIKNNQQILFVEHVYQWQKFDKKYIRYNIFSNCEDSFK</sequence>
<dbReference type="Pfam" id="PF01171">
    <property type="entry name" value="ATP_bind_3"/>
    <property type="match status" value="1"/>
</dbReference>
<dbReference type="Gene3D" id="3.40.50.620">
    <property type="entry name" value="HUPs"/>
    <property type="match status" value="1"/>
</dbReference>
<organism evidence="8 9">
    <name type="scientific">Lactobacillus hominis DSM 23910 = CRBIP 24.179</name>
    <dbReference type="NCBI Taxonomy" id="1423758"/>
    <lineage>
        <taxon>Bacteria</taxon>
        <taxon>Bacillati</taxon>
        <taxon>Bacillota</taxon>
        <taxon>Bacilli</taxon>
        <taxon>Lactobacillales</taxon>
        <taxon>Lactobacillaceae</taxon>
        <taxon>Lactobacillus</taxon>
    </lineage>
</organism>
<proteinExistence type="inferred from homology"/>
<comment type="caution">
    <text evidence="8">The sequence shown here is derived from an EMBL/GenBank/DDBJ whole genome shotgun (WGS) entry which is preliminary data.</text>
</comment>
<dbReference type="GO" id="GO:0005524">
    <property type="term" value="F:ATP binding"/>
    <property type="evidence" value="ECO:0007669"/>
    <property type="project" value="UniProtKB-KW"/>
</dbReference>
<dbReference type="HAMAP" id="MF_01161">
    <property type="entry name" value="tRNA_Ile_lys_synt"/>
    <property type="match status" value="1"/>
</dbReference>
<evidence type="ECO:0000256" key="4">
    <source>
        <dbReference type="ARBA" id="ARBA00022840"/>
    </source>
</evidence>
<dbReference type="InterPro" id="IPR012795">
    <property type="entry name" value="tRNA_Ile_lys_synt_N"/>
</dbReference>
<feature type="domain" description="tRNA(Ile)-lysidine/2-thiocytidine synthase N-terminal" evidence="7">
    <location>
        <begin position="19"/>
        <end position="199"/>
    </location>
</feature>
<protein>
    <recommendedName>
        <fullName evidence="6">tRNA(Ile)-lysidine synthase</fullName>
        <ecNumber evidence="6">6.3.4.19</ecNumber>
    </recommendedName>
    <alternativeName>
        <fullName evidence="6">tRNA(Ile)-2-lysyl-cytidine synthase</fullName>
    </alternativeName>
    <alternativeName>
        <fullName evidence="6">tRNA(Ile)-lysidine synthetase</fullName>
    </alternativeName>
</protein>
<evidence type="ECO:0000256" key="2">
    <source>
        <dbReference type="ARBA" id="ARBA00022694"/>
    </source>
</evidence>
<accession>I7L594</accession>
<comment type="function">
    <text evidence="6">Ligates lysine onto the cytidine present at position 34 of the AUA codon-specific tRNA(Ile) that contains the anticodon CAU, in an ATP-dependent manner. Cytidine is converted to lysidine, thus changing the amino acid specificity of the tRNA from methionine to isoleucine.</text>
</comment>
<comment type="catalytic activity">
    <reaction evidence="5 6">
        <text>cytidine(34) in tRNA(Ile2) + L-lysine + ATP = lysidine(34) in tRNA(Ile2) + AMP + diphosphate + H(+)</text>
        <dbReference type="Rhea" id="RHEA:43744"/>
        <dbReference type="Rhea" id="RHEA-COMP:10625"/>
        <dbReference type="Rhea" id="RHEA-COMP:10670"/>
        <dbReference type="ChEBI" id="CHEBI:15378"/>
        <dbReference type="ChEBI" id="CHEBI:30616"/>
        <dbReference type="ChEBI" id="CHEBI:32551"/>
        <dbReference type="ChEBI" id="CHEBI:33019"/>
        <dbReference type="ChEBI" id="CHEBI:82748"/>
        <dbReference type="ChEBI" id="CHEBI:83665"/>
        <dbReference type="ChEBI" id="CHEBI:456215"/>
        <dbReference type="EC" id="6.3.4.19"/>
    </reaction>
</comment>
<gene>
    <name evidence="6" type="primary">tilS</name>
    <name evidence="8" type="ORF">BN55_06795</name>
</gene>
<keyword evidence="2 6" id="KW-0819">tRNA processing</keyword>
<keyword evidence="6" id="KW-0963">Cytoplasm</keyword>
<dbReference type="InterPro" id="IPR011063">
    <property type="entry name" value="TilS/TtcA_N"/>
</dbReference>
<evidence type="ECO:0000256" key="5">
    <source>
        <dbReference type="ARBA" id="ARBA00048539"/>
    </source>
</evidence>
<dbReference type="EMBL" id="CAKE01000002">
    <property type="protein sequence ID" value="CCI81262.1"/>
    <property type="molecule type" value="Genomic_DNA"/>
</dbReference>
<evidence type="ECO:0000256" key="3">
    <source>
        <dbReference type="ARBA" id="ARBA00022741"/>
    </source>
</evidence>
<reference evidence="8 9" key="1">
    <citation type="submission" date="2012-06" db="EMBL/GenBank/DDBJ databases">
        <title>Draft Genome Sequence of Lactobacillus hominis Strain CRBIP 24.179T, isolated from human intestine.</title>
        <authorList>
            <person name="Cousin S."/>
            <person name="Ma L."/>
            <person name="Bizet C."/>
            <person name="Loux V."/>
            <person name="Bouchier C."/>
            <person name="Clermont D."/>
            <person name="Creno S."/>
        </authorList>
    </citation>
    <scope>NUCLEOTIDE SEQUENCE [LARGE SCALE GENOMIC DNA]</scope>
    <source>
        <strain evidence="9">CRBIP 24.179T</strain>
    </source>
</reference>
<evidence type="ECO:0000256" key="1">
    <source>
        <dbReference type="ARBA" id="ARBA00022598"/>
    </source>
</evidence>
<dbReference type="PANTHER" id="PTHR43033:SF1">
    <property type="entry name" value="TRNA(ILE)-LYSIDINE SYNTHASE-RELATED"/>
    <property type="match status" value="1"/>
</dbReference>
<evidence type="ECO:0000313" key="9">
    <source>
        <dbReference type="Proteomes" id="UP000009320"/>
    </source>
</evidence>
<dbReference type="GO" id="GO:0006400">
    <property type="term" value="P:tRNA modification"/>
    <property type="evidence" value="ECO:0007669"/>
    <property type="project" value="UniProtKB-UniRule"/>
</dbReference>
<dbReference type="InterPro" id="IPR014729">
    <property type="entry name" value="Rossmann-like_a/b/a_fold"/>
</dbReference>
<dbReference type="AlphaFoldDB" id="I7L594"/>
<dbReference type="SUPFAM" id="SSF52402">
    <property type="entry name" value="Adenine nucleotide alpha hydrolases-like"/>
    <property type="match status" value="1"/>
</dbReference>
<keyword evidence="4" id="KW-0067">ATP-binding</keyword>
<name>I7L594_9LACO</name>
<dbReference type="CDD" id="cd01992">
    <property type="entry name" value="TilS_N"/>
    <property type="match status" value="1"/>
</dbReference>
<dbReference type="GO" id="GO:0005737">
    <property type="term" value="C:cytoplasm"/>
    <property type="evidence" value="ECO:0007669"/>
    <property type="project" value="UniProtKB-SubCell"/>
</dbReference>
<dbReference type="GeneID" id="82846539"/>
<comment type="subcellular location">
    <subcellularLocation>
        <location evidence="6">Cytoplasm</location>
    </subcellularLocation>
</comment>
<dbReference type="eggNOG" id="COG0037">
    <property type="taxonomic scope" value="Bacteria"/>
</dbReference>
<dbReference type="PATRIC" id="fig|1423758.3.peg.1318"/>
<evidence type="ECO:0000256" key="6">
    <source>
        <dbReference type="HAMAP-Rule" id="MF_01161"/>
    </source>
</evidence>
<keyword evidence="1 6" id="KW-0436">Ligase</keyword>
<comment type="similarity">
    <text evidence="6">Belongs to the tRNA(Ile)-lysidine synthase family.</text>
</comment>
<keyword evidence="3" id="KW-0547">Nucleotide-binding</keyword>
<dbReference type="STRING" id="1423758.FC41_GL001304"/>
<dbReference type="RefSeq" id="WP_008469950.1">
    <property type="nucleotide sequence ID" value="NZ_AYZP01000003.1"/>
</dbReference>
<dbReference type="Proteomes" id="UP000009320">
    <property type="component" value="Unassembled WGS sequence"/>
</dbReference>
<dbReference type="GO" id="GO:0032267">
    <property type="term" value="F:tRNA(Ile)-lysidine synthase activity"/>
    <property type="evidence" value="ECO:0007669"/>
    <property type="project" value="UniProtKB-EC"/>
</dbReference>
<comment type="caution">
    <text evidence="6">Lacks conserved residue(s) required for the propagation of feature annotation.</text>
</comment>
<dbReference type="NCBIfam" id="TIGR02432">
    <property type="entry name" value="lysidine_TilS_N"/>
    <property type="match status" value="1"/>
</dbReference>
<dbReference type="EC" id="6.3.4.19" evidence="6"/>
<dbReference type="InterPro" id="IPR012094">
    <property type="entry name" value="tRNA_Ile_lys_synt"/>
</dbReference>